<reference evidence="6 7" key="1">
    <citation type="submission" date="2024-08" db="EMBL/GenBank/DDBJ databases">
        <title>The draft genome of Apodemus speciosus.</title>
        <authorList>
            <person name="Nabeshima K."/>
            <person name="Suzuki S."/>
            <person name="Onuma M."/>
        </authorList>
    </citation>
    <scope>NUCLEOTIDE SEQUENCE [LARGE SCALE GENOMIC DNA]</scope>
    <source>
        <strain evidence="6">IB14-021</strain>
    </source>
</reference>
<keyword evidence="7" id="KW-1185">Reference proteome</keyword>
<dbReference type="Gene3D" id="3.80.10.10">
    <property type="entry name" value="Ribonuclease Inhibitor"/>
    <property type="match status" value="1"/>
</dbReference>
<accession>A0ABQ0EXN6</accession>
<evidence type="ECO:0000256" key="4">
    <source>
        <dbReference type="ARBA" id="ARBA00022840"/>
    </source>
</evidence>
<evidence type="ECO:0000256" key="3">
    <source>
        <dbReference type="ARBA" id="ARBA00022741"/>
    </source>
</evidence>
<dbReference type="InterPro" id="IPR032675">
    <property type="entry name" value="LRR_dom_sf"/>
</dbReference>
<dbReference type="Pfam" id="PF05729">
    <property type="entry name" value="NACHT"/>
    <property type="match status" value="1"/>
</dbReference>
<dbReference type="SUPFAM" id="SSF52540">
    <property type="entry name" value="P-loop containing nucleoside triphosphate hydrolases"/>
    <property type="match status" value="1"/>
</dbReference>
<dbReference type="InterPro" id="IPR041267">
    <property type="entry name" value="NLRP_HD2"/>
</dbReference>
<protein>
    <submittedName>
        <fullName evidence="6">NACHT, LRR and PYD domains-containing protein 5</fullName>
    </submittedName>
</protein>
<name>A0ABQ0EXN6_APOSI</name>
<dbReference type="SUPFAM" id="SSF52047">
    <property type="entry name" value="RNI-like"/>
    <property type="match status" value="1"/>
</dbReference>
<keyword evidence="3" id="KW-0547">Nucleotide-binding</keyword>
<evidence type="ECO:0000256" key="1">
    <source>
        <dbReference type="ARBA" id="ARBA00022614"/>
    </source>
</evidence>
<keyword evidence="4" id="KW-0067">ATP-binding</keyword>
<evidence type="ECO:0000313" key="7">
    <source>
        <dbReference type="Proteomes" id="UP001623349"/>
    </source>
</evidence>
<dbReference type="PANTHER" id="PTHR45690">
    <property type="entry name" value="NACHT, LRR AND PYD DOMAINS-CONTAINING PROTEIN 12"/>
    <property type="match status" value="1"/>
</dbReference>
<evidence type="ECO:0000259" key="5">
    <source>
        <dbReference type="PROSITE" id="PS50837"/>
    </source>
</evidence>
<feature type="domain" description="NACHT" evidence="5">
    <location>
        <begin position="45"/>
        <end position="243"/>
    </location>
</feature>
<dbReference type="Gene3D" id="3.40.50.300">
    <property type="entry name" value="P-loop containing nucleotide triphosphate hydrolases"/>
    <property type="match status" value="1"/>
</dbReference>
<dbReference type="PROSITE" id="PS50837">
    <property type="entry name" value="NACHT"/>
    <property type="match status" value="1"/>
</dbReference>
<dbReference type="Pfam" id="PF17776">
    <property type="entry name" value="NLRC4_HD2"/>
    <property type="match status" value="1"/>
</dbReference>
<dbReference type="InterPro" id="IPR027417">
    <property type="entry name" value="P-loop_NTPase"/>
</dbReference>
<dbReference type="InterPro" id="IPR041075">
    <property type="entry name" value="NOD1/2_WH"/>
</dbReference>
<evidence type="ECO:0000256" key="2">
    <source>
        <dbReference type="ARBA" id="ARBA00022737"/>
    </source>
</evidence>
<dbReference type="EMBL" id="BAAFST010000007">
    <property type="protein sequence ID" value="GAB1291683.1"/>
    <property type="molecule type" value="Genomic_DNA"/>
</dbReference>
<comment type="caution">
    <text evidence="6">The sequence shown here is derived from an EMBL/GenBank/DDBJ whole genome shotgun (WGS) entry which is preliminary data.</text>
</comment>
<evidence type="ECO:0000313" key="6">
    <source>
        <dbReference type="EMBL" id="GAB1291683.1"/>
    </source>
</evidence>
<keyword evidence="1" id="KW-0433">Leucine-rich repeat</keyword>
<dbReference type="Pfam" id="PF17779">
    <property type="entry name" value="WHD_NOD2"/>
    <property type="match status" value="1"/>
</dbReference>
<dbReference type="InterPro" id="IPR050637">
    <property type="entry name" value="NLRP_innate_immun_reg"/>
</dbReference>
<dbReference type="Proteomes" id="UP001623349">
    <property type="component" value="Unassembled WGS sequence"/>
</dbReference>
<gene>
    <name evidence="6" type="ORF">APTSU1_000691300</name>
</gene>
<organism evidence="6 7">
    <name type="scientific">Apodemus speciosus</name>
    <name type="common">Large Japanese field mouse</name>
    <dbReference type="NCBI Taxonomy" id="105296"/>
    <lineage>
        <taxon>Eukaryota</taxon>
        <taxon>Metazoa</taxon>
        <taxon>Chordata</taxon>
        <taxon>Craniata</taxon>
        <taxon>Vertebrata</taxon>
        <taxon>Euteleostomi</taxon>
        <taxon>Mammalia</taxon>
        <taxon>Eutheria</taxon>
        <taxon>Euarchontoglires</taxon>
        <taxon>Glires</taxon>
        <taxon>Rodentia</taxon>
        <taxon>Myomorpha</taxon>
        <taxon>Muroidea</taxon>
        <taxon>Muridae</taxon>
        <taxon>Murinae</taxon>
        <taxon>Apodemus</taxon>
    </lineage>
</organism>
<dbReference type="PANTHER" id="PTHR45690:SF7">
    <property type="entry name" value="NACHT, LRR AND PYD DOMAINS-CONTAINING PROTEIN 5"/>
    <property type="match status" value="1"/>
</dbReference>
<proteinExistence type="predicted"/>
<keyword evidence="2" id="KW-0677">Repeat</keyword>
<dbReference type="SMART" id="SM00368">
    <property type="entry name" value="LRR_RI"/>
    <property type="match status" value="3"/>
</dbReference>
<sequence length="748" mass="86073">MGDLQDYKAHVIAKFDRCVDLHYDSPEMKVLSDAFKPYQKTFRPHTIILHGRPGFGKSALARSIVLGWAHGKLYQDMFYVILFSIRERKWTERSSLAQLIAKEWPDSWAPVTKLMSQPERLLFVIDGLDDVHAALQHDMMTLCRDWKDEQPIYIIMYSLLRKALLPQSLLIITSRNTGLEKLKSMVVSPLYILVLGLSASRRSQLILENISNDSQRMQVFHSVIENHQLFDQCQAPSVCSLVCEALQLQKELGKRYTLPCQILTGLYAPLVFHKLTLRRPSQNTLSQKEQITIVGLCRMAAEGVWTMRSVFYDDDLKTYSLKESEISALFHMNILLHDDHSGEQGYIFFHLSLQDFFAALYYVLEGLGKWNQHFSFTKIQMSITEVKRSDNTHLLGMRRFLFGFMNKDILKTLEVLFGCPVTPPIKQKLRHWVSLIGQQVNSTSPMDTLDAFYYLFESQDEDFVHMALKDFQEVWLLINRNMDLMVSSYCFQHCQNLKAIRVDIRDLLSMDNTLELCPVAALPEHMTPCKPLLIEWWENFCSMLSTHQSLKELDFGDSILSKWAMEVLCLKLRNPSCSIEKLNFKSAEVMSGLKYLWNLLVSNKNLKHLNLGNTAMKDEDMKSACNALKHPSCSLETLRLDSLLILDSCDLTPLSCHILASALFSNQNLTHLCLSNNSLGTEEVQQLCQCMRNPECALQRLMTESLQHDACGFPALMLTNNRKDHLSSDMNPVVYYFGEGKPHFKNWE</sequence>
<dbReference type="InterPro" id="IPR007111">
    <property type="entry name" value="NACHT_NTPase"/>
</dbReference>